<feature type="domain" description="Integrase catalytic" evidence="13">
    <location>
        <begin position="1150"/>
        <end position="1213"/>
    </location>
</feature>
<dbReference type="SUPFAM" id="SSF53098">
    <property type="entry name" value="Ribonuclease H-like"/>
    <property type="match status" value="1"/>
</dbReference>
<dbReference type="PROSITE" id="PS50994">
    <property type="entry name" value="INTEGRASE"/>
    <property type="match status" value="1"/>
</dbReference>
<keyword evidence="6" id="KW-0229">DNA integration</keyword>
<comment type="caution">
    <text evidence="14">The sequence shown here is derived from an EMBL/GenBank/DDBJ whole genome shotgun (WGS) entry which is preliminary data.</text>
</comment>
<keyword evidence="8" id="KW-0548">Nucleotidyltransferase</keyword>
<evidence type="ECO:0000256" key="10">
    <source>
        <dbReference type="ARBA" id="ARBA00023268"/>
    </source>
</evidence>
<keyword evidence="9" id="KW-0233">DNA recombination</keyword>
<evidence type="ECO:0000256" key="1">
    <source>
        <dbReference type="ARBA" id="ARBA00022722"/>
    </source>
</evidence>
<evidence type="ECO:0000256" key="3">
    <source>
        <dbReference type="ARBA" id="ARBA00022759"/>
    </source>
</evidence>
<evidence type="ECO:0000256" key="12">
    <source>
        <dbReference type="SAM" id="MobiDB-lite"/>
    </source>
</evidence>
<dbReference type="GO" id="GO:0015074">
    <property type="term" value="P:DNA integration"/>
    <property type="evidence" value="ECO:0007669"/>
    <property type="project" value="UniProtKB-KW"/>
</dbReference>
<feature type="compositionally biased region" description="Low complexity" evidence="12">
    <location>
        <begin position="1338"/>
        <end position="1350"/>
    </location>
</feature>
<keyword evidence="5" id="KW-0460">Magnesium</keyword>
<feature type="region of interest" description="Disordered" evidence="12">
    <location>
        <begin position="487"/>
        <end position="508"/>
    </location>
</feature>
<dbReference type="GO" id="GO:0016787">
    <property type="term" value="F:hydrolase activity"/>
    <property type="evidence" value="ECO:0007669"/>
    <property type="project" value="UniProtKB-KW"/>
</dbReference>
<dbReference type="GO" id="GO:0003964">
    <property type="term" value="F:RNA-directed DNA polymerase activity"/>
    <property type="evidence" value="ECO:0007669"/>
    <property type="project" value="UniProtKB-KW"/>
</dbReference>
<dbReference type="GO" id="GO:0046872">
    <property type="term" value="F:metal ion binding"/>
    <property type="evidence" value="ECO:0007669"/>
    <property type="project" value="UniProtKB-KW"/>
</dbReference>
<keyword evidence="1" id="KW-0540">Nuclease</keyword>
<dbReference type="InterPro" id="IPR035979">
    <property type="entry name" value="RBD_domain_sf"/>
</dbReference>
<evidence type="ECO:0000259" key="13">
    <source>
        <dbReference type="PROSITE" id="PS50994"/>
    </source>
</evidence>
<feature type="compositionally biased region" description="Polar residues" evidence="12">
    <location>
        <begin position="1102"/>
        <end position="1112"/>
    </location>
</feature>
<dbReference type="CDD" id="cd09272">
    <property type="entry name" value="RNase_HI_RT_Ty1"/>
    <property type="match status" value="1"/>
</dbReference>
<dbReference type="InterPro" id="IPR012677">
    <property type="entry name" value="Nucleotide-bd_a/b_plait_sf"/>
</dbReference>
<dbReference type="InterPro" id="IPR012337">
    <property type="entry name" value="RNaseH-like_sf"/>
</dbReference>
<dbReference type="Gene3D" id="3.30.420.10">
    <property type="entry name" value="Ribonuclease H-like superfamily/Ribonuclease H"/>
    <property type="match status" value="1"/>
</dbReference>
<evidence type="ECO:0000256" key="5">
    <source>
        <dbReference type="ARBA" id="ARBA00022842"/>
    </source>
</evidence>
<keyword evidence="10" id="KW-0511">Multifunctional enzyme</keyword>
<feature type="region of interest" description="Disordered" evidence="12">
    <location>
        <begin position="435"/>
        <end position="461"/>
    </location>
</feature>
<dbReference type="Pfam" id="PF07727">
    <property type="entry name" value="RVT_2"/>
    <property type="match status" value="1"/>
</dbReference>
<evidence type="ECO:0000256" key="9">
    <source>
        <dbReference type="ARBA" id="ARBA00023172"/>
    </source>
</evidence>
<dbReference type="InterPro" id="IPR036397">
    <property type="entry name" value="RNaseH_sf"/>
</dbReference>
<dbReference type="PANTHER" id="PTHR42648:SF11">
    <property type="entry name" value="TRANSPOSON TY4-P GAG-POL POLYPROTEIN"/>
    <property type="match status" value="1"/>
</dbReference>
<gene>
    <name evidence="14" type="ORF">Tci_063862</name>
</gene>
<feature type="compositionally biased region" description="Polar residues" evidence="12">
    <location>
        <begin position="1319"/>
        <end position="1332"/>
    </location>
</feature>
<dbReference type="InterPro" id="IPR013103">
    <property type="entry name" value="RVT_2"/>
</dbReference>
<accession>A0A6L2P4W9</accession>
<dbReference type="GO" id="GO:0004519">
    <property type="term" value="F:endonuclease activity"/>
    <property type="evidence" value="ECO:0007669"/>
    <property type="project" value="UniProtKB-KW"/>
</dbReference>
<dbReference type="Gene3D" id="3.30.70.330">
    <property type="match status" value="1"/>
</dbReference>
<dbReference type="InterPro" id="IPR001584">
    <property type="entry name" value="Integrase_cat-core"/>
</dbReference>
<dbReference type="SUPFAM" id="SSF54928">
    <property type="entry name" value="RNA-binding domain, RBD"/>
    <property type="match status" value="1"/>
</dbReference>
<organism evidence="14">
    <name type="scientific">Tanacetum cinerariifolium</name>
    <name type="common">Dalmatian daisy</name>
    <name type="synonym">Chrysanthemum cinerariifolium</name>
    <dbReference type="NCBI Taxonomy" id="118510"/>
    <lineage>
        <taxon>Eukaryota</taxon>
        <taxon>Viridiplantae</taxon>
        <taxon>Streptophyta</taxon>
        <taxon>Embryophyta</taxon>
        <taxon>Tracheophyta</taxon>
        <taxon>Spermatophyta</taxon>
        <taxon>Magnoliopsida</taxon>
        <taxon>eudicotyledons</taxon>
        <taxon>Gunneridae</taxon>
        <taxon>Pentapetalae</taxon>
        <taxon>asterids</taxon>
        <taxon>campanulids</taxon>
        <taxon>Asterales</taxon>
        <taxon>Asteraceae</taxon>
        <taxon>Asteroideae</taxon>
        <taxon>Anthemideae</taxon>
        <taxon>Anthemidinae</taxon>
        <taxon>Tanacetum</taxon>
    </lineage>
</organism>
<keyword evidence="4" id="KW-0378">Hydrolase</keyword>
<feature type="region of interest" description="Disordered" evidence="12">
    <location>
        <begin position="1319"/>
        <end position="1350"/>
    </location>
</feature>
<dbReference type="EMBL" id="BKCJ010010505">
    <property type="protein sequence ID" value="GEU91884.1"/>
    <property type="molecule type" value="Genomic_DNA"/>
</dbReference>
<dbReference type="InterPro" id="IPR039537">
    <property type="entry name" value="Retrotran_Ty1/copia-like"/>
</dbReference>
<dbReference type="PANTHER" id="PTHR42648">
    <property type="entry name" value="TRANSPOSASE, PUTATIVE-RELATED"/>
    <property type="match status" value="1"/>
</dbReference>
<dbReference type="GO" id="GO:0003676">
    <property type="term" value="F:nucleic acid binding"/>
    <property type="evidence" value="ECO:0007669"/>
    <property type="project" value="InterPro"/>
</dbReference>
<dbReference type="GO" id="GO:0006310">
    <property type="term" value="P:DNA recombination"/>
    <property type="evidence" value="ECO:0007669"/>
    <property type="project" value="UniProtKB-KW"/>
</dbReference>
<keyword evidence="8" id="KW-0239">DNA-directed DNA polymerase</keyword>
<keyword evidence="11" id="KW-0175">Coiled coil</keyword>
<sequence>MVFDVYDPTTGGRYKSSFLTWHGRTLAEGASNRYLGTWLPMDVAEYQMPLLCEIETRLKKKCDKLADAFIDSDLGQSLSLSLSFLFSSIVPFTVIGDGTVVNASPCGNLVNVVIPCLNPNGEPVVGVGKFFLEYDDIDSSTRARQRLNGRKFCGNQVMVSLKLTFSLKHIITFAKLAYEIKLISDNQERNPYFTTCYANAKILSTGFLKINTSDTRLLMLDRTDFASWQQRIRLYCRGKENEVNILKSIDEGPYQMGTVRKTLAENTEGVPQYGTERPRVYSNLTSEEKDRYNADIQAINILLQGLPKDIYTLINHYTDAKYIWDNVKMLLEGSELTREDRESQLFDKLINDMRNIKMTMSILQLNSKFVNNMLPEWGRFVTAVKLNRGLRDSNYDQLYAYIKQHETHAKENTMTLKRFSQPTVDPLVLLSNVSNPQHYSPSSSASSSTQFTPPLADSSSPAEDLIENLTNTLALLTQSYRIFLPQTNNQLRTSSNERNQATGQARPGQARTVKCYNYNGTSHIARNCTQPKRPQNFEYYKDKMLLMQAQENGVALDAEQWLFLAGGQDNAFDDDVDEQPVQDLALNVDNVFQDDDCDAFDFDVDEAPTVQTMFIANLSSADPVTDKAGPSYDSNILSEVPGHKLYQDAACAHHEGHYVKDNEVQVVHSNASSVPTDALMMIYNDMCESHDQSVSNPSWNTVVKNSLTAELATYKKHVELPRPHHNELNKVAIGYKNPLCFTRAKQIQPALYNGHEIIKENHTPALVHNAKDTLEIAEIIRKKMNAKMNDHECVTRKVKIAPHDYSKENFLATFTPQKQLTPEHIFWSNDLMKLSKSGPRFTEMHVANTTVEARCLALEAELANLRNKSHHDNQEELINHFSKLEVNHLNLQLKYQNLKDSIGNNPPTPDKDTPDVNSVFVIGKMQASLQGKDNVIRQLTKQLSQLQATHSDTDRTFKHYKELYDSIKTTRAKHIKQVTKLTIKNVNLKTNVSKDKVKPQVLIRAKHAIYVEPIVPHLRNNRDAHLDYLWHLKESVETIRDIVEEAKVLAHTPLIRKKQVTVAKPSDRQDSNKHIYVMAVKPQRTNVLVPPSTGVKSCPKASRSQPKSNPKTNRILPAKGVNKLPVEDQPRTNKSHLRTMNRVDSSSRLKRTNGVIERRNRTLVEAARTMLIFSKALMFLWAEVVATACYTQNRSLIHTRHHKTPYELVHNKKPDLTFFRIFDALCYPTNDSKDLGKLQPTADTGIFVGYAPSRKGTGPAPNLMTPELITLGLVPNLVPATPFVPPTNKELEILFQPMFDEYLEPPRADRLVHPAQAVQASVNSAGTPSSTTIDRDAPSPSISPSSSVLPSHSLHQGIIAKPHSMEDHNVALVDNNPFVNVFASEPHSKASSSGDISSTESPYVSQTLHHLNKWSKDHSLDNVIGNPSRPELVPQPECVMIIALKWIYKVKLDEYGNVLKNKAWLVAKGYRKEEGINFEESFASVARIEAIHIFIANAASKNMTVYQMDGIWYLKDTTMALTAYADADHVGCQDTRRSTFESAQFLGDKLVSWPSKKQKSTAISTTEAEYIAISGCCAQILWMRSKLIDYGFDFNKIPLYCDNRSAIALC</sequence>
<keyword evidence="7" id="KW-0695">RNA-directed DNA polymerase</keyword>
<evidence type="ECO:0000256" key="11">
    <source>
        <dbReference type="SAM" id="Coils"/>
    </source>
</evidence>
<keyword evidence="3" id="KW-0255">Endonuclease</keyword>
<feature type="region of interest" description="Disordered" evidence="12">
    <location>
        <begin position="1088"/>
        <end position="1149"/>
    </location>
</feature>
<dbReference type="GO" id="GO:0003887">
    <property type="term" value="F:DNA-directed DNA polymerase activity"/>
    <property type="evidence" value="ECO:0007669"/>
    <property type="project" value="UniProtKB-KW"/>
</dbReference>
<proteinExistence type="predicted"/>
<protein>
    <recommendedName>
        <fullName evidence="13">Integrase catalytic domain-containing protein</fullName>
    </recommendedName>
</protein>
<evidence type="ECO:0000256" key="6">
    <source>
        <dbReference type="ARBA" id="ARBA00022908"/>
    </source>
</evidence>
<name>A0A6L2P4W9_TANCI</name>
<evidence type="ECO:0000256" key="8">
    <source>
        <dbReference type="ARBA" id="ARBA00022932"/>
    </source>
</evidence>
<feature type="compositionally biased region" description="Polar residues" evidence="12">
    <location>
        <begin position="449"/>
        <end position="461"/>
    </location>
</feature>
<keyword evidence="8" id="KW-0808">Transferase</keyword>
<evidence type="ECO:0000256" key="2">
    <source>
        <dbReference type="ARBA" id="ARBA00022723"/>
    </source>
</evidence>
<feature type="compositionally biased region" description="Polar residues" evidence="12">
    <location>
        <begin position="487"/>
        <end position="503"/>
    </location>
</feature>
<keyword evidence="2" id="KW-0479">Metal-binding</keyword>
<evidence type="ECO:0000256" key="4">
    <source>
        <dbReference type="ARBA" id="ARBA00022801"/>
    </source>
</evidence>
<feature type="coiled-coil region" evidence="11">
    <location>
        <begin position="929"/>
        <end position="956"/>
    </location>
</feature>
<evidence type="ECO:0000256" key="7">
    <source>
        <dbReference type="ARBA" id="ARBA00022918"/>
    </source>
</evidence>
<evidence type="ECO:0000313" key="14">
    <source>
        <dbReference type="EMBL" id="GEU91884.1"/>
    </source>
</evidence>
<reference evidence="14" key="1">
    <citation type="journal article" date="2019" name="Sci. Rep.">
        <title>Draft genome of Tanacetum cinerariifolium, the natural source of mosquito coil.</title>
        <authorList>
            <person name="Yamashiro T."/>
            <person name="Shiraishi A."/>
            <person name="Satake H."/>
            <person name="Nakayama K."/>
        </authorList>
    </citation>
    <scope>NUCLEOTIDE SEQUENCE</scope>
</reference>